<feature type="compositionally biased region" description="Basic and acidic residues" evidence="1">
    <location>
        <begin position="128"/>
        <end position="137"/>
    </location>
</feature>
<organism evidence="3 4">
    <name type="scientific">Terrimicrobium sacchariphilum</name>
    <dbReference type="NCBI Taxonomy" id="690879"/>
    <lineage>
        <taxon>Bacteria</taxon>
        <taxon>Pseudomonadati</taxon>
        <taxon>Verrucomicrobiota</taxon>
        <taxon>Terrimicrobiia</taxon>
        <taxon>Terrimicrobiales</taxon>
        <taxon>Terrimicrobiaceae</taxon>
        <taxon>Terrimicrobium</taxon>
    </lineage>
</organism>
<dbReference type="OrthoDB" id="9834243at2"/>
<reference evidence="4" key="1">
    <citation type="journal article" date="2017" name="Genome Announc.">
        <title>Draft Genome Sequence of Terrimicrobium sacchariphilum NM-5T, a Facultative Anaerobic Soil Bacterium of the Class Spartobacteria.</title>
        <authorList>
            <person name="Qiu Y.L."/>
            <person name="Tourlousse D.M."/>
            <person name="Matsuura N."/>
            <person name="Ohashi A."/>
            <person name="Sekiguchi Y."/>
        </authorList>
    </citation>
    <scope>NUCLEOTIDE SEQUENCE [LARGE SCALE GENOMIC DNA]</scope>
    <source>
        <strain evidence="4">NM-5</strain>
    </source>
</reference>
<evidence type="ECO:0000313" key="4">
    <source>
        <dbReference type="Proteomes" id="UP000076023"/>
    </source>
</evidence>
<keyword evidence="2" id="KW-0732">Signal</keyword>
<protein>
    <submittedName>
        <fullName evidence="3">Uncharacterized protein</fullName>
    </submittedName>
</protein>
<name>A0A146G796_TERSA</name>
<comment type="caution">
    <text evidence="3">The sequence shown here is derived from an EMBL/GenBank/DDBJ whole genome shotgun (WGS) entry which is preliminary data.</text>
</comment>
<accession>A0A146G796</accession>
<dbReference type="RefSeq" id="WP_153811349.1">
    <property type="nucleotide sequence ID" value="NZ_BDCO01000002.1"/>
</dbReference>
<dbReference type="EMBL" id="BDCO01000002">
    <property type="protein sequence ID" value="GAT33242.1"/>
    <property type="molecule type" value="Genomic_DNA"/>
</dbReference>
<proteinExistence type="predicted"/>
<dbReference type="AlphaFoldDB" id="A0A146G796"/>
<evidence type="ECO:0000256" key="1">
    <source>
        <dbReference type="SAM" id="MobiDB-lite"/>
    </source>
</evidence>
<gene>
    <name evidence="3" type="ORF">TSACC_21654</name>
</gene>
<keyword evidence="4" id="KW-1185">Reference proteome</keyword>
<evidence type="ECO:0000313" key="3">
    <source>
        <dbReference type="EMBL" id="GAT33242.1"/>
    </source>
</evidence>
<dbReference type="STRING" id="690879.TSACC_21654"/>
<dbReference type="InParanoid" id="A0A146G796"/>
<feature type="chain" id="PRO_5007524513" evidence="2">
    <location>
        <begin position="21"/>
        <end position="195"/>
    </location>
</feature>
<sequence>MVRLLLLCAILASLSLPVWAQDEKAKPQEVTKLDGGKILGIVEITDDYTIRISSETGLQKIPIALLSQADFEKFTRTKDRSQDGRLWSERKAALEENRSQNKEKSGEIEIRLGEIAAFQPLIDAYEKSLADKKKSPESPKPGSENTDFLAPVQSLFSGPGTTLGGVPGAGAAGSVIAPAVSTGAGALQSLAPAAP</sequence>
<evidence type="ECO:0000256" key="2">
    <source>
        <dbReference type="SAM" id="SignalP"/>
    </source>
</evidence>
<dbReference type="Proteomes" id="UP000076023">
    <property type="component" value="Unassembled WGS sequence"/>
</dbReference>
<feature type="signal peptide" evidence="2">
    <location>
        <begin position="1"/>
        <end position="20"/>
    </location>
</feature>
<feature type="region of interest" description="Disordered" evidence="1">
    <location>
        <begin position="128"/>
        <end position="154"/>
    </location>
</feature>